<proteinExistence type="predicted"/>
<comment type="caution">
    <text evidence="1">The sequence shown here is derived from an EMBL/GenBank/DDBJ whole genome shotgun (WGS) entry which is preliminary data.</text>
</comment>
<evidence type="ECO:0000313" key="2">
    <source>
        <dbReference type="Proteomes" id="UP001328107"/>
    </source>
</evidence>
<dbReference type="EMBL" id="BTRK01000004">
    <property type="protein sequence ID" value="GMR48832.1"/>
    <property type="molecule type" value="Genomic_DNA"/>
</dbReference>
<name>A0AAN5CQY2_9BILA</name>
<protein>
    <submittedName>
        <fullName evidence="1">Uncharacterized protein</fullName>
    </submittedName>
</protein>
<evidence type="ECO:0000313" key="1">
    <source>
        <dbReference type="EMBL" id="GMR48832.1"/>
    </source>
</evidence>
<keyword evidence="2" id="KW-1185">Reference proteome</keyword>
<dbReference type="Proteomes" id="UP001328107">
    <property type="component" value="Unassembled WGS sequence"/>
</dbReference>
<reference evidence="2" key="1">
    <citation type="submission" date="2022-10" db="EMBL/GenBank/DDBJ databases">
        <title>Genome assembly of Pristionchus species.</title>
        <authorList>
            <person name="Yoshida K."/>
            <person name="Sommer R.J."/>
        </authorList>
    </citation>
    <scope>NUCLEOTIDE SEQUENCE [LARGE SCALE GENOMIC DNA]</scope>
    <source>
        <strain evidence="2">RS5460</strain>
    </source>
</reference>
<organism evidence="1 2">
    <name type="scientific">Pristionchus mayeri</name>
    <dbReference type="NCBI Taxonomy" id="1317129"/>
    <lineage>
        <taxon>Eukaryota</taxon>
        <taxon>Metazoa</taxon>
        <taxon>Ecdysozoa</taxon>
        <taxon>Nematoda</taxon>
        <taxon>Chromadorea</taxon>
        <taxon>Rhabditida</taxon>
        <taxon>Rhabditina</taxon>
        <taxon>Diplogasteromorpha</taxon>
        <taxon>Diplogasteroidea</taxon>
        <taxon>Neodiplogasteridae</taxon>
        <taxon>Pristionchus</taxon>
    </lineage>
</organism>
<gene>
    <name evidence="1" type="ORF">PMAYCL1PPCAC_19027</name>
</gene>
<sequence>MAVKSGSSTKKARTRLIVAQRSMMRKMAGVTRMDRKSNEWLANKVPIQDVRVRAMHKKWTWARRIASLDDDRWTQRIVFWTPWDKERPIGRPRTRWRDEIVERVGINWADICRRYPDKWTDGMIQQAHALFRGVNGRELAEPLFIFFYCCFFLGCQGNRGKHTEESTQANAQILSWIAHFRSQITNGRGCIRQTEILLQTRRLERGSEGSRREDEEKVAHS</sequence>
<feature type="non-terminal residue" evidence="1">
    <location>
        <position position="221"/>
    </location>
</feature>
<accession>A0AAN5CQY2</accession>
<dbReference type="AlphaFoldDB" id="A0AAN5CQY2"/>